<keyword evidence="5" id="KW-0175">Coiled coil</keyword>
<dbReference type="Pfam" id="PF13411">
    <property type="entry name" value="MerR_1"/>
    <property type="match status" value="1"/>
</dbReference>
<dbReference type="PANTHER" id="PTHR30204:SF69">
    <property type="entry name" value="MERR-FAMILY TRANSCRIPTIONAL REGULATOR"/>
    <property type="match status" value="1"/>
</dbReference>
<protein>
    <submittedName>
        <fullName evidence="7">MerR family transcriptional regulator</fullName>
    </submittedName>
</protein>
<evidence type="ECO:0000313" key="8">
    <source>
        <dbReference type="Proteomes" id="UP000262969"/>
    </source>
</evidence>
<dbReference type="GO" id="GO:0003700">
    <property type="term" value="F:DNA-binding transcription factor activity"/>
    <property type="evidence" value="ECO:0007669"/>
    <property type="project" value="InterPro"/>
</dbReference>
<reference evidence="7 8" key="1">
    <citation type="journal article" date="2018" name="Nat. Biotechnol.">
        <title>A standardized bacterial taxonomy based on genome phylogeny substantially revises the tree of life.</title>
        <authorList>
            <person name="Parks D.H."/>
            <person name="Chuvochina M."/>
            <person name="Waite D.W."/>
            <person name="Rinke C."/>
            <person name="Skarshewski A."/>
            <person name="Chaumeil P.A."/>
            <person name="Hugenholtz P."/>
        </authorList>
    </citation>
    <scope>NUCLEOTIDE SEQUENCE [LARGE SCALE GENOMIC DNA]</scope>
    <source>
        <strain evidence="7">UBA11728</strain>
    </source>
</reference>
<dbReference type="SMART" id="SM00422">
    <property type="entry name" value="HTH_MERR"/>
    <property type="match status" value="1"/>
</dbReference>
<keyword evidence="4" id="KW-0804">Transcription</keyword>
<dbReference type="Gene3D" id="1.10.1660.10">
    <property type="match status" value="1"/>
</dbReference>
<keyword evidence="1" id="KW-0678">Repressor</keyword>
<feature type="domain" description="HTH merR-type" evidence="6">
    <location>
        <begin position="3"/>
        <end position="73"/>
    </location>
</feature>
<dbReference type="CDD" id="cd01107">
    <property type="entry name" value="HTH_BmrR"/>
    <property type="match status" value="1"/>
</dbReference>
<dbReference type="SUPFAM" id="SSF55136">
    <property type="entry name" value="Probable bacterial effector-binding domain"/>
    <property type="match status" value="1"/>
</dbReference>
<evidence type="ECO:0000256" key="5">
    <source>
        <dbReference type="SAM" id="Coils"/>
    </source>
</evidence>
<dbReference type="InterPro" id="IPR000551">
    <property type="entry name" value="MerR-type_HTH_dom"/>
</dbReference>
<dbReference type="GO" id="GO:0003677">
    <property type="term" value="F:DNA binding"/>
    <property type="evidence" value="ECO:0007669"/>
    <property type="project" value="UniProtKB-KW"/>
</dbReference>
<dbReference type="PANTHER" id="PTHR30204">
    <property type="entry name" value="REDOX-CYCLING DRUG-SENSING TRANSCRIPTIONAL ACTIVATOR SOXR"/>
    <property type="match status" value="1"/>
</dbReference>
<name>A0A3D2X6R8_9FIRM</name>
<sequence length="277" mass="32598">MENLTIGQMAKLNHISEQTLRLYDKIGLLSPCRRDESNGYRYYDIRQSAQLDMIQYMKSLGMNLKEIKKQLDCSDMPSIKDILSQRKNQMDHQIKELEYQKRAIDRTVESLERYECSPSDGSIVLEYIPKRQIYYIDSGINFYDYGIATYEKILRELKESLIADKLPQIYFCNAGSILRQDDLVNRLFVSTEVFVFVDKEFVTSEVITTIPPNNYICIYCDGFHKEKEYAIRLLDEIDRKGYRINGDYLCEVISEAPIVEKNERGMFLRLQIPIKYC</sequence>
<dbReference type="InterPro" id="IPR009061">
    <property type="entry name" value="DNA-bd_dom_put_sf"/>
</dbReference>
<dbReference type="SUPFAM" id="SSF46955">
    <property type="entry name" value="Putative DNA-binding domain"/>
    <property type="match status" value="1"/>
</dbReference>
<evidence type="ECO:0000313" key="7">
    <source>
        <dbReference type="EMBL" id="HCL02840.1"/>
    </source>
</evidence>
<dbReference type="AlphaFoldDB" id="A0A3D2X6R8"/>
<evidence type="ECO:0000256" key="3">
    <source>
        <dbReference type="ARBA" id="ARBA00023125"/>
    </source>
</evidence>
<dbReference type="PROSITE" id="PS50937">
    <property type="entry name" value="HTH_MERR_2"/>
    <property type="match status" value="1"/>
</dbReference>
<dbReference type="Proteomes" id="UP000262969">
    <property type="component" value="Unassembled WGS sequence"/>
</dbReference>
<dbReference type="InterPro" id="IPR011256">
    <property type="entry name" value="Reg_factor_effector_dom_sf"/>
</dbReference>
<proteinExistence type="predicted"/>
<keyword evidence="2" id="KW-0805">Transcription regulation</keyword>
<evidence type="ECO:0000256" key="1">
    <source>
        <dbReference type="ARBA" id="ARBA00022491"/>
    </source>
</evidence>
<evidence type="ECO:0000259" key="6">
    <source>
        <dbReference type="PROSITE" id="PS50937"/>
    </source>
</evidence>
<dbReference type="InterPro" id="IPR047057">
    <property type="entry name" value="MerR_fam"/>
</dbReference>
<evidence type="ECO:0000256" key="4">
    <source>
        <dbReference type="ARBA" id="ARBA00023163"/>
    </source>
</evidence>
<gene>
    <name evidence="7" type="ORF">DHW61_10590</name>
</gene>
<feature type="coiled-coil region" evidence="5">
    <location>
        <begin position="80"/>
        <end position="114"/>
    </location>
</feature>
<keyword evidence="3" id="KW-0238">DNA-binding</keyword>
<organism evidence="7 8">
    <name type="scientific">Lachnoclostridium phytofermentans</name>
    <dbReference type="NCBI Taxonomy" id="66219"/>
    <lineage>
        <taxon>Bacteria</taxon>
        <taxon>Bacillati</taxon>
        <taxon>Bacillota</taxon>
        <taxon>Clostridia</taxon>
        <taxon>Lachnospirales</taxon>
        <taxon>Lachnospiraceae</taxon>
    </lineage>
</organism>
<comment type="caution">
    <text evidence="7">The sequence shown here is derived from an EMBL/GenBank/DDBJ whole genome shotgun (WGS) entry which is preliminary data.</text>
</comment>
<accession>A0A3D2X6R8</accession>
<dbReference type="EMBL" id="DPVV01000350">
    <property type="protein sequence ID" value="HCL02840.1"/>
    <property type="molecule type" value="Genomic_DNA"/>
</dbReference>
<evidence type="ECO:0000256" key="2">
    <source>
        <dbReference type="ARBA" id="ARBA00023015"/>
    </source>
</evidence>